<dbReference type="OrthoDB" id="5140334at2"/>
<comment type="caution">
    <text evidence="3">The sequence shown here is derived from an EMBL/GenBank/DDBJ whole genome shotgun (WGS) entry which is preliminary data.</text>
</comment>
<dbReference type="SMART" id="SM00507">
    <property type="entry name" value="HNHc"/>
    <property type="match status" value="1"/>
</dbReference>
<name>A0A4Z1E0W2_9MICO</name>
<dbReference type="Gene3D" id="1.10.30.50">
    <property type="match status" value="1"/>
</dbReference>
<dbReference type="AlphaFoldDB" id="A0A4Z1E0W2"/>
<feature type="compositionally biased region" description="Low complexity" evidence="1">
    <location>
        <begin position="471"/>
        <end position="488"/>
    </location>
</feature>
<gene>
    <name evidence="3" type="ORF">SERN_1480</name>
</gene>
<dbReference type="Pfam" id="PF02720">
    <property type="entry name" value="DUF222"/>
    <property type="match status" value="1"/>
</dbReference>
<accession>A0A4Z1E0W2</accession>
<keyword evidence="4" id="KW-1185">Reference proteome</keyword>
<feature type="region of interest" description="Disordered" evidence="1">
    <location>
        <begin position="329"/>
        <end position="366"/>
    </location>
</feature>
<reference evidence="3 4" key="1">
    <citation type="submission" date="2018-11" db="EMBL/GenBank/DDBJ databases">
        <title>Complete genome sequencing of the Actinobacteria Serinibacter sp. K3-2.</title>
        <authorList>
            <person name="Rakitin A.L."/>
            <person name="Beletsky A.V."/>
            <person name="Mardanov A.V."/>
            <person name="Ravin N.V."/>
            <person name="Gromova A.S."/>
            <person name="Filippova S.N."/>
            <person name="Gal'Chenko V.F."/>
        </authorList>
    </citation>
    <scope>NUCLEOTIDE SEQUENCE [LARGE SCALE GENOMIC DNA]</scope>
    <source>
        <strain evidence="3 4">K3-2</strain>
    </source>
</reference>
<feature type="domain" description="HNH nuclease" evidence="2">
    <location>
        <begin position="503"/>
        <end position="554"/>
    </location>
</feature>
<dbReference type="InterPro" id="IPR003615">
    <property type="entry name" value="HNH_nuc"/>
</dbReference>
<dbReference type="InterPro" id="IPR003870">
    <property type="entry name" value="DUF222"/>
</dbReference>
<feature type="region of interest" description="Disordered" evidence="1">
    <location>
        <begin position="464"/>
        <end position="491"/>
    </location>
</feature>
<dbReference type="RefSeq" id="WP_135849475.1">
    <property type="nucleotide sequence ID" value="NZ_RHPJ01000002.1"/>
</dbReference>
<evidence type="ECO:0000256" key="1">
    <source>
        <dbReference type="SAM" id="MobiDB-lite"/>
    </source>
</evidence>
<dbReference type="Proteomes" id="UP000297318">
    <property type="component" value="Unassembled WGS sequence"/>
</dbReference>
<feature type="region of interest" description="Disordered" evidence="1">
    <location>
        <begin position="290"/>
        <end position="313"/>
    </location>
</feature>
<evidence type="ECO:0000259" key="2">
    <source>
        <dbReference type="SMART" id="SM00507"/>
    </source>
</evidence>
<dbReference type="EMBL" id="RHPJ01000002">
    <property type="protein sequence ID" value="TGO05476.1"/>
    <property type="molecule type" value="Genomic_DNA"/>
</dbReference>
<evidence type="ECO:0000313" key="4">
    <source>
        <dbReference type="Proteomes" id="UP000297318"/>
    </source>
</evidence>
<organism evidence="3 4">
    <name type="scientific">Serinibacter arcticus</name>
    <dbReference type="NCBI Taxonomy" id="1655435"/>
    <lineage>
        <taxon>Bacteria</taxon>
        <taxon>Bacillati</taxon>
        <taxon>Actinomycetota</taxon>
        <taxon>Actinomycetes</taxon>
        <taxon>Micrococcales</taxon>
        <taxon>Beutenbergiaceae</taxon>
        <taxon>Serinibacter</taxon>
    </lineage>
</organism>
<evidence type="ECO:0000313" key="3">
    <source>
        <dbReference type="EMBL" id="TGO05476.1"/>
    </source>
</evidence>
<sequence>MFERDAAAWDLGVEVEDPALVRRRLGLVDAEGGGVSDALLRCLLQLSEYARLRSLDDHELVETVAALAAVQGWAAAAQRDAAAALDARQSRLGPRSRRPGSVEVTGSAADSLAMRLGISRRRASRLVGEGQLYQDVLHPVGTALAEGRIDAGKATVFADLLVEQPPEVCFAVCEQVLPDAPGLAHQALRARVQAVIVQVDPRQASERAEAAARTRRLEPVRLLPDGLASLRLVAPLMDVVTVHSMAEAAARAARASGDARTLDQLRADAVVSVAAGALVAGRIDVGGDAPARRTEVTAPSPVPKPPTVVAGSPATVSPLTVVRREMNDLLRRRRRGPRSSVAPPGGPSLARTVLDPTAGPPPRFAPFSGTTARLTLAIRPDDVPTDDDQPCAADVYAWEFSASVLRDGFENPYAAFEPPDRCRLGVDVPALLGFGPLAPGTARVLAAAPPPYLSVVVGEVERATERGSRSAPGAAGTANAGPSHAHPAGAHRERISGYVPGARLAREVRRAHPTCVAPSCSVPASACDLDHVVPWPAGPTSADNLRPLCRHHHLIKTHLDHDLWLAPDGTAVWRTPEGHVYRRPVGGESRLDQQVHVRSGAA</sequence>
<proteinExistence type="predicted"/>
<protein>
    <recommendedName>
        <fullName evidence="2">HNH nuclease domain-containing protein</fullName>
    </recommendedName>
</protein>
<dbReference type="CDD" id="cd00085">
    <property type="entry name" value="HNHc"/>
    <property type="match status" value="1"/>
</dbReference>